<feature type="transmembrane region" description="Helical" evidence="2">
    <location>
        <begin position="302"/>
        <end position="323"/>
    </location>
</feature>
<dbReference type="EMBL" id="NRGX01000001">
    <property type="protein sequence ID" value="PCC18481.1"/>
    <property type="molecule type" value="Genomic_DNA"/>
</dbReference>
<reference evidence="4 5" key="1">
    <citation type="journal article" date="2017" name="Elife">
        <title>Extensive horizontal gene transfer in cheese-associated bacteria.</title>
        <authorList>
            <person name="Bonham K.S."/>
            <person name="Wolfe B.E."/>
            <person name="Dutton R.J."/>
        </authorList>
    </citation>
    <scope>NUCLEOTIDE SEQUENCE [LARGE SCALE GENOMIC DNA]</scope>
    <source>
        <strain evidence="4 5">JB5</strain>
    </source>
</reference>
<keyword evidence="2" id="KW-1133">Transmembrane helix</keyword>
<dbReference type="Proteomes" id="UP000218377">
    <property type="component" value="Unassembled WGS sequence"/>
</dbReference>
<sequence>MMQQTLKDDIDMSMENLSNIGPDNLSDPNLDPWTLARLAETRSDLWPAIQQHPNCYPELQHWISQQLGQQHYQPPAPSGQQQPQAPPRLTPDQWAAEFQQNSGREPTMSEFRDAQMRGEVGRERTAVDPSMQQMTQGAKQLAGGAKDFFTNRVAPTAVGAARNVQTSVREQAGQARSGGGWQAWMPLALPASAVLSVIGLCLPAASASASGFGYSFSDSQSYFNEDAGGIGWVLLIFVLITLAFAVTAMVKRVKWSRITAGVAGIVTAIFAAISSFGIMGAVSDYSGSGFGVSASASVGPGAVILAIASVCMLAAAVLTLVMLRGHKAPRLQ</sequence>
<dbReference type="Pfam" id="PF25591">
    <property type="entry name" value="LRV_2"/>
    <property type="match status" value="1"/>
</dbReference>
<evidence type="ECO:0000256" key="2">
    <source>
        <dbReference type="SAM" id="Phobius"/>
    </source>
</evidence>
<feature type="transmembrane region" description="Helical" evidence="2">
    <location>
        <begin position="229"/>
        <end position="250"/>
    </location>
</feature>
<proteinExistence type="predicted"/>
<evidence type="ECO:0000313" key="5">
    <source>
        <dbReference type="Proteomes" id="UP000218377"/>
    </source>
</evidence>
<evidence type="ECO:0000259" key="3">
    <source>
        <dbReference type="Pfam" id="PF25591"/>
    </source>
</evidence>
<gene>
    <name evidence="4" type="ORF">CIK79_09370</name>
</gene>
<dbReference type="AlphaFoldDB" id="A0A2A3X461"/>
<feature type="transmembrane region" description="Helical" evidence="2">
    <location>
        <begin position="187"/>
        <end position="209"/>
    </location>
</feature>
<evidence type="ECO:0000256" key="1">
    <source>
        <dbReference type="SAM" id="MobiDB-lite"/>
    </source>
</evidence>
<feature type="domain" description="Leucine rich repeat variant" evidence="3">
    <location>
        <begin position="24"/>
        <end position="72"/>
    </location>
</feature>
<protein>
    <recommendedName>
        <fullName evidence="3">Leucine rich repeat variant domain-containing protein</fullName>
    </recommendedName>
</protein>
<feature type="transmembrane region" description="Helical" evidence="2">
    <location>
        <begin position="262"/>
        <end position="282"/>
    </location>
</feature>
<dbReference type="InterPro" id="IPR057893">
    <property type="entry name" value="LRV_2"/>
</dbReference>
<keyword evidence="2" id="KW-0472">Membrane</keyword>
<organism evidence="4 5">
    <name type="scientific">Brevibacterium aurantiacum</name>
    <dbReference type="NCBI Taxonomy" id="273384"/>
    <lineage>
        <taxon>Bacteria</taxon>
        <taxon>Bacillati</taxon>
        <taxon>Actinomycetota</taxon>
        <taxon>Actinomycetes</taxon>
        <taxon>Micrococcales</taxon>
        <taxon>Brevibacteriaceae</taxon>
        <taxon>Brevibacterium</taxon>
    </lineage>
</organism>
<feature type="compositionally biased region" description="Basic and acidic residues" evidence="1">
    <location>
        <begin position="110"/>
        <end position="126"/>
    </location>
</feature>
<accession>A0A2A3X461</accession>
<feature type="region of interest" description="Disordered" evidence="1">
    <location>
        <begin position="68"/>
        <end position="138"/>
    </location>
</feature>
<keyword evidence="2" id="KW-0812">Transmembrane</keyword>
<comment type="caution">
    <text evidence="4">The sequence shown here is derived from an EMBL/GenBank/DDBJ whole genome shotgun (WGS) entry which is preliminary data.</text>
</comment>
<name>A0A2A3X461_BREAU</name>
<evidence type="ECO:0000313" key="4">
    <source>
        <dbReference type="EMBL" id="PCC18481.1"/>
    </source>
</evidence>